<evidence type="ECO:0000313" key="7">
    <source>
        <dbReference type="EMBL" id="KAK7323773.1"/>
    </source>
</evidence>
<evidence type="ECO:0000259" key="6">
    <source>
        <dbReference type="Pfam" id="PF25826"/>
    </source>
</evidence>
<gene>
    <name evidence="7" type="ORF">VNO77_27264</name>
</gene>
<dbReference type="GO" id="GO:0005634">
    <property type="term" value="C:nucleus"/>
    <property type="evidence" value="ECO:0007669"/>
    <property type="project" value="UniProtKB-SubCell"/>
</dbReference>
<evidence type="ECO:0000256" key="3">
    <source>
        <dbReference type="ARBA" id="ARBA00023163"/>
    </source>
</evidence>
<feature type="domain" description="DUF7650" evidence="5">
    <location>
        <begin position="142"/>
        <end position="225"/>
    </location>
</feature>
<dbReference type="Proteomes" id="UP001367508">
    <property type="component" value="Unassembled WGS sequence"/>
</dbReference>
<evidence type="ECO:0000259" key="5">
    <source>
        <dbReference type="Pfam" id="PF24662"/>
    </source>
</evidence>
<evidence type="ECO:0000313" key="8">
    <source>
        <dbReference type="Proteomes" id="UP001367508"/>
    </source>
</evidence>
<keyword evidence="3" id="KW-0804">Transcription</keyword>
<dbReference type="PANTHER" id="PTHR13859">
    <property type="entry name" value="ATROPHIN-RELATED"/>
    <property type="match status" value="1"/>
</dbReference>
<dbReference type="Pfam" id="PF24662">
    <property type="entry name" value="DUF7650"/>
    <property type="match status" value="1"/>
</dbReference>
<keyword evidence="2" id="KW-0805">Transcription regulation</keyword>
<name>A0AAN9KWX0_CANGL</name>
<accession>A0AAN9KWX0</accession>
<dbReference type="InterPro" id="IPR057712">
    <property type="entry name" value="DUF7952"/>
</dbReference>
<comment type="subcellular location">
    <subcellularLocation>
        <location evidence="1">Nucleus</location>
    </subcellularLocation>
</comment>
<organism evidence="7 8">
    <name type="scientific">Canavalia gladiata</name>
    <name type="common">Sword bean</name>
    <name type="synonym">Dolichos gladiatus</name>
    <dbReference type="NCBI Taxonomy" id="3824"/>
    <lineage>
        <taxon>Eukaryota</taxon>
        <taxon>Viridiplantae</taxon>
        <taxon>Streptophyta</taxon>
        <taxon>Embryophyta</taxon>
        <taxon>Tracheophyta</taxon>
        <taxon>Spermatophyta</taxon>
        <taxon>Magnoliopsida</taxon>
        <taxon>eudicotyledons</taxon>
        <taxon>Gunneridae</taxon>
        <taxon>Pentapetalae</taxon>
        <taxon>rosids</taxon>
        <taxon>fabids</taxon>
        <taxon>Fabales</taxon>
        <taxon>Fabaceae</taxon>
        <taxon>Papilionoideae</taxon>
        <taxon>50 kb inversion clade</taxon>
        <taxon>NPAAA clade</taxon>
        <taxon>indigoferoid/millettioid clade</taxon>
        <taxon>Phaseoleae</taxon>
        <taxon>Canavalia</taxon>
    </lineage>
</organism>
<proteinExistence type="predicted"/>
<reference evidence="7 8" key="1">
    <citation type="submission" date="2024-01" db="EMBL/GenBank/DDBJ databases">
        <title>The genomes of 5 underutilized Papilionoideae crops provide insights into root nodulation and disease resistanc.</title>
        <authorList>
            <person name="Jiang F."/>
        </authorList>
    </citation>
    <scope>NUCLEOTIDE SEQUENCE [LARGE SCALE GENOMIC DNA]</scope>
    <source>
        <strain evidence="7">LVBAO_FW01</strain>
        <tissue evidence="7">Leaves</tissue>
    </source>
</reference>
<keyword evidence="4" id="KW-0539">Nucleus</keyword>
<evidence type="ECO:0000256" key="2">
    <source>
        <dbReference type="ARBA" id="ARBA00023015"/>
    </source>
</evidence>
<protein>
    <recommendedName>
        <fullName evidence="9">SANT domain-containing protein</fullName>
    </recommendedName>
</protein>
<dbReference type="Pfam" id="PF25826">
    <property type="entry name" value="DUF7952"/>
    <property type="match status" value="1"/>
</dbReference>
<dbReference type="InterPro" id="IPR009057">
    <property type="entry name" value="Homeodomain-like_sf"/>
</dbReference>
<dbReference type="EMBL" id="JAYMYQ010000006">
    <property type="protein sequence ID" value="KAK7323773.1"/>
    <property type="molecule type" value="Genomic_DNA"/>
</dbReference>
<dbReference type="GO" id="GO:0003714">
    <property type="term" value="F:transcription corepressor activity"/>
    <property type="evidence" value="ECO:0007669"/>
    <property type="project" value="TreeGrafter"/>
</dbReference>
<evidence type="ECO:0000256" key="4">
    <source>
        <dbReference type="ARBA" id="ARBA00023242"/>
    </source>
</evidence>
<evidence type="ECO:0008006" key="9">
    <source>
        <dbReference type="Google" id="ProtNLM"/>
    </source>
</evidence>
<keyword evidence="8" id="KW-1185">Reference proteome</keyword>
<dbReference type="InterPro" id="IPR056067">
    <property type="entry name" value="DUF7650"/>
</dbReference>
<dbReference type="AlphaFoldDB" id="A0AAN9KWX0"/>
<dbReference type="Gene3D" id="1.10.10.60">
    <property type="entry name" value="Homeodomain-like"/>
    <property type="match status" value="1"/>
</dbReference>
<dbReference type="SUPFAM" id="SSF46689">
    <property type="entry name" value="Homeodomain-like"/>
    <property type="match status" value="1"/>
</dbReference>
<comment type="caution">
    <text evidence="7">The sequence shown here is derived from an EMBL/GenBank/DDBJ whole genome shotgun (WGS) entry which is preliminary data.</text>
</comment>
<dbReference type="PANTHER" id="PTHR13859:SF34">
    <property type="entry name" value="SANT DOMAIN-CONTAINING PROTEIN"/>
    <property type="match status" value="1"/>
</dbReference>
<evidence type="ECO:0000256" key="1">
    <source>
        <dbReference type="ARBA" id="ARBA00004123"/>
    </source>
</evidence>
<feature type="domain" description="DUF7952" evidence="6">
    <location>
        <begin position="29"/>
        <end position="121"/>
    </location>
</feature>
<sequence>MQQEEKIGMHDKQRDKGHCLVPGFASETWNEIEKASLILGLYIFGKNLVQVKRFIGNKKMGDILSFYYGKFYKSDKYQRQSGRREMRSRKCIYEQKIFSVPRQQELLSRLLPNVSENATGSLGLKALIEGVGVGKGKEDLTGLTAESMKLSKARTSDLFWEAVWPRLLARGWHFEQPDSHNYAVASKHSLVFLVHGVKKFSRKLVMGNHYFDSVSDVLGKVAYDPELVELETNAGNDCTSKDENGWIKETKLDHENSPDQPRHCYLKVKTPNRSTDVMKFTIVDTSLANEKMTKERRRNRASST</sequence>